<dbReference type="Proteomes" id="UP000789375">
    <property type="component" value="Unassembled WGS sequence"/>
</dbReference>
<keyword evidence="2" id="KW-1185">Reference proteome</keyword>
<comment type="caution">
    <text evidence="1">The sequence shown here is derived from an EMBL/GenBank/DDBJ whole genome shotgun (WGS) entry which is preliminary data.</text>
</comment>
<dbReference type="AlphaFoldDB" id="A0A9N9CMX3"/>
<protein>
    <submittedName>
        <fullName evidence="1">14957_t:CDS:1</fullName>
    </submittedName>
</protein>
<reference evidence="1" key="1">
    <citation type="submission" date="2021-06" db="EMBL/GenBank/DDBJ databases">
        <authorList>
            <person name="Kallberg Y."/>
            <person name="Tangrot J."/>
            <person name="Rosling A."/>
        </authorList>
    </citation>
    <scope>NUCLEOTIDE SEQUENCE</scope>
    <source>
        <strain evidence="1">87-6 pot B 2015</strain>
    </source>
</reference>
<dbReference type="EMBL" id="CAJVPP010002709">
    <property type="protein sequence ID" value="CAG8608908.1"/>
    <property type="molecule type" value="Genomic_DNA"/>
</dbReference>
<name>A0A9N9CMX3_FUNMO</name>
<proteinExistence type="predicted"/>
<gene>
    <name evidence="1" type="ORF">FMOSSE_LOCUS9350</name>
</gene>
<sequence length="61" mass="7017">MLIPSNIKSIFNINEEAEEANKKIDMNISDNKINLILNTTNGSKEANRMKTHHISVEEYEK</sequence>
<organism evidence="1 2">
    <name type="scientific">Funneliformis mosseae</name>
    <name type="common">Endomycorrhizal fungus</name>
    <name type="synonym">Glomus mosseae</name>
    <dbReference type="NCBI Taxonomy" id="27381"/>
    <lineage>
        <taxon>Eukaryota</taxon>
        <taxon>Fungi</taxon>
        <taxon>Fungi incertae sedis</taxon>
        <taxon>Mucoromycota</taxon>
        <taxon>Glomeromycotina</taxon>
        <taxon>Glomeromycetes</taxon>
        <taxon>Glomerales</taxon>
        <taxon>Glomeraceae</taxon>
        <taxon>Funneliformis</taxon>
    </lineage>
</organism>
<evidence type="ECO:0000313" key="2">
    <source>
        <dbReference type="Proteomes" id="UP000789375"/>
    </source>
</evidence>
<accession>A0A9N9CMX3</accession>
<evidence type="ECO:0000313" key="1">
    <source>
        <dbReference type="EMBL" id="CAG8608908.1"/>
    </source>
</evidence>